<dbReference type="Proteomes" id="UP000501690">
    <property type="component" value="Linkage Group LG4"/>
</dbReference>
<accession>A0A4D6LP95</accession>
<evidence type="ECO:0000313" key="1">
    <source>
        <dbReference type="EMBL" id="QCD90195.1"/>
    </source>
</evidence>
<evidence type="ECO:0000313" key="2">
    <source>
        <dbReference type="Proteomes" id="UP000501690"/>
    </source>
</evidence>
<dbReference type="AlphaFoldDB" id="A0A4D6LP95"/>
<reference evidence="1 2" key="1">
    <citation type="submission" date="2019-04" db="EMBL/GenBank/DDBJ databases">
        <title>An improved genome assembly and genetic linkage map for asparagus bean, Vigna unguiculata ssp. sesquipedialis.</title>
        <authorList>
            <person name="Xia Q."/>
            <person name="Zhang R."/>
            <person name="Dong Y."/>
        </authorList>
    </citation>
    <scope>NUCLEOTIDE SEQUENCE [LARGE SCALE GENOMIC DNA]</scope>
    <source>
        <tissue evidence="1">Leaf</tissue>
    </source>
</reference>
<name>A0A4D6LP95_VIGUN</name>
<sequence>MLKIQCWKEVSIGKSRDKVYGISDLAANIHHGVSSFTQPSILARTIHPRPRQLVEIERLLEEVKQAIMRTDEV</sequence>
<keyword evidence="2" id="KW-1185">Reference proteome</keyword>
<dbReference type="EMBL" id="CP039348">
    <property type="protein sequence ID" value="QCD90195.1"/>
    <property type="molecule type" value="Genomic_DNA"/>
</dbReference>
<gene>
    <name evidence="1" type="ORF">DEO72_LG4g1150</name>
</gene>
<proteinExistence type="predicted"/>
<organism evidence="1 2">
    <name type="scientific">Vigna unguiculata</name>
    <name type="common">Cowpea</name>
    <dbReference type="NCBI Taxonomy" id="3917"/>
    <lineage>
        <taxon>Eukaryota</taxon>
        <taxon>Viridiplantae</taxon>
        <taxon>Streptophyta</taxon>
        <taxon>Embryophyta</taxon>
        <taxon>Tracheophyta</taxon>
        <taxon>Spermatophyta</taxon>
        <taxon>Magnoliopsida</taxon>
        <taxon>eudicotyledons</taxon>
        <taxon>Gunneridae</taxon>
        <taxon>Pentapetalae</taxon>
        <taxon>rosids</taxon>
        <taxon>fabids</taxon>
        <taxon>Fabales</taxon>
        <taxon>Fabaceae</taxon>
        <taxon>Papilionoideae</taxon>
        <taxon>50 kb inversion clade</taxon>
        <taxon>NPAAA clade</taxon>
        <taxon>indigoferoid/millettioid clade</taxon>
        <taxon>Phaseoleae</taxon>
        <taxon>Vigna</taxon>
    </lineage>
</organism>
<protein>
    <submittedName>
        <fullName evidence="1">Uncharacterized protein</fullName>
    </submittedName>
</protein>